<evidence type="ECO:0000259" key="3">
    <source>
        <dbReference type="PROSITE" id="PS50238"/>
    </source>
</evidence>
<dbReference type="InterPro" id="IPR000198">
    <property type="entry name" value="RhoGAP_dom"/>
</dbReference>
<feature type="region of interest" description="Disordered" evidence="2">
    <location>
        <begin position="335"/>
        <end position="360"/>
    </location>
</feature>
<evidence type="ECO:0000256" key="1">
    <source>
        <dbReference type="ARBA" id="ARBA00022468"/>
    </source>
</evidence>
<dbReference type="EMBL" id="UZAE01003740">
    <property type="protein sequence ID" value="VDO00718.1"/>
    <property type="molecule type" value="Genomic_DNA"/>
</dbReference>
<reference evidence="4 5" key="1">
    <citation type="submission" date="2018-11" db="EMBL/GenBank/DDBJ databases">
        <authorList>
            <consortium name="Pathogen Informatics"/>
        </authorList>
    </citation>
    <scope>NUCLEOTIDE SEQUENCE [LARGE SCALE GENOMIC DNA]</scope>
</reference>
<dbReference type="PANTHER" id="PTHR46075:SF5">
    <property type="entry name" value="PHOSPHATIDYLINOSITOL 3-KINASE REGULATORY SUBUNIT ALPHA"/>
    <property type="match status" value="1"/>
</dbReference>
<dbReference type="InterPro" id="IPR051854">
    <property type="entry name" value="Rho-type_GAP"/>
</dbReference>
<protein>
    <recommendedName>
        <fullName evidence="3">Rho-GAP domain-containing protein</fullName>
    </recommendedName>
</protein>
<dbReference type="InterPro" id="IPR008936">
    <property type="entry name" value="Rho_GTPase_activation_prot"/>
</dbReference>
<dbReference type="GO" id="GO:0005096">
    <property type="term" value="F:GTPase activator activity"/>
    <property type="evidence" value="ECO:0007669"/>
    <property type="project" value="UniProtKB-KW"/>
</dbReference>
<keyword evidence="1" id="KW-0343">GTPase activation</keyword>
<gene>
    <name evidence="4" type="ORF">HNAJ_LOCUS4858</name>
</gene>
<dbReference type="CDD" id="cd00159">
    <property type="entry name" value="RhoGAP"/>
    <property type="match status" value="1"/>
</dbReference>
<keyword evidence="5" id="KW-1185">Reference proteome</keyword>
<feature type="domain" description="Rho-GAP" evidence="3">
    <location>
        <begin position="80"/>
        <end position="335"/>
    </location>
</feature>
<accession>A0A3P7V4L1</accession>
<proteinExistence type="predicted"/>
<sequence length="360" mass="40333">MPSGLTSQGYQCGVCGSVFHRICRIFVEEHPPCPGRMLVERPPPLPPEAFIFPPQDTDLYQRETKLPTAAPIIKHTYFTVPLEKQITDADDVPIFLSTATRIFEKLATFNAKGTPKRQARQQSSTSTPPLPMADCVGVYRTSANGQELYELECAYADQLPTDIETKPIHPLEKSLVTLAQLIKRFLRQLPQPVIPVELFQRTLDLASLHPLMHDSKTSPNDASKMEEFLSALPPRNLATLRHLMLHVSFLLCHQRLLKVRLSTNMPSKSQKGRQSDSVSTAVMDQLDDPRQILTVFAHVLLWPSWKNVTLLASQDVESKRLFALDCLFEHFNKTPGSTSGHGRSARSVQSKSSSIMILNS</sequence>
<dbReference type="SUPFAM" id="SSF48350">
    <property type="entry name" value="GTPase activation domain, GAP"/>
    <property type="match status" value="1"/>
</dbReference>
<dbReference type="Gene3D" id="1.10.555.10">
    <property type="entry name" value="Rho GTPase activation protein"/>
    <property type="match status" value="1"/>
</dbReference>
<dbReference type="SMART" id="SM00324">
    <property type="entry name" value="RhoGAP"/>
    <property type="match status" value="1"/>
</dbReference>
<dbReference type="OrthoDB" id="3175255at2759"/>
<organism evidence="4 5">
    <name type="scientific">Rodentolepis nana</name>
    <name type="common">Dwarf tapeworm</name>
    <name type="synonym">Hymenolepis nana</name>
    <dbReference type="NCBI Taxonomy" id="102285"/>
    <lineage>
        <taxon>Eukaryota</taxon>
        <taxon>Metazoa</taxon>
        <taxon>Spiralia</taxon>
        <taxon>Lophotrochozoa</taxon>
        <taxon>Platyhelminthes</taxon>
        <taxon>Cestoda</taxon>
        <taxon>Eucestoda</taxon>
        <taxon>Cyclophyllidea</taxon>
        <taxon>Hymenolepididae</taxon>
        <taxon>Rodentolepis</taxon>
    </lineage>
</organism>
<dbReference type="PANTHER" id="PTHR46075">
    <property type="entry name" value="CHIMERIN FAMILY MEMBER"/>
    <property type="match status" value="1"/>
</dbReference>
<dbReference type="PROSITE" id="PS50238">
    <property type="entry name" value="RHOGAP"/>
    <property type="match status" value="1"/>
</dbReference>
<evidence type="ECO:0000313" key="4">
    <source>
        <dbReference type="EMBL" id="VDO00718.1"/>
    </source>
</evidence>
<evidence type="ECO:0000313" key="5">
    <source>
        <dbReference type="Proteomes" id="UP000278807"/>
    </source>
</evidence>
<dbReference type="Proteomes" id="UP000278807">
    <property type="component" value="Unassembled WGS sequence"/>
</dbReference>
<dbReference type="Pfam" id="PF00620">
    <property type="entry name" value="RhoGAP"/>
    <property type="match status" value="1"/>
</dbReference>
<evidence type="ECO:0000256" key="2">
    <source>
        <dbReference type="SAM" id="MobiDB-lite"/>
    </source>
</evidence>
<feature type="compositionally biased region" description="Low complexity" evidence="2">
    <location>
        <begin position="345"/>
        <end position="354"/>
    </location>
</feature>
<dbReference type="GO" id="GO:0007165">
    <property type="term" value="P:signal transduction"/>
    <property type="evidence" value="ECO:0007669"/>
    <property type="project" value="InterPro"/>
</dbReference>
<name>A0A3P7V4L1_RODNA</name>
<dbReference type="AlphaFoldDB" id="A0A3P7V4L1"/>